<accession>A0A368X9A3</accession>
<dbReference type="InterPro" id="IPR046357">
    <property type="entry name" value="PPIase_dom_sf"/>
</dbReference>
<dbReference type="SUPFAM" id="SSF54534">
    <property type="entry name" value="FKBP-like"/>
    <property type="match status" value="1"/>
</dbReference>
<evidence type="ECO:0000256" key="1">
    <source>
        <dbReference type="ARBA" id="ARBA00000971"/>
    </source>
</evidence>
<keyword evidence="4 6" id="KW-0697">Rotamase</keyword>
<feature type="domain" description="PpiC" evidence="8">
    <location>
        <begin position="165"/>
        <end position="257"/>
    </location>
</feature>
<keyword evidence="3" id="KW-0732">Signal</keyword>
<evidence type="ECO:0000256" key="7">
    <source>
        <dbReference type="SAM" id="Phobius"/>
    </source>
</evidence>
<dbReference type="Gene3D" id="1.10.4030.10">
    <property type="entry name" value="Porin chaperone SurA, peptide-binding domain"/>
    <property type="match status" value="1"/>
</dbReference>
<proteinExistence type="predicted"/>
<keyword evidence="5 6" id="KW-0413">Isomerase</keyword>
<keyword evidence="7" id="KW-0812">Transmembrane</keyword>
<evidence type="ECO:0000256" key="5">
    <source>
        <dbReference type="ARBA" id="ARBA00023235"/>
    </source>
</evidence>
<dbReference type="AlphaFoldDB" id="A0A368X9A3"/>
<sequence length="303" mass="35933">MPRKYLWGVILLLLIVNIFTIMMCVNEKDQVEVQNISGTKNGVNEKEPVAEIDGDEIEYKTWVNELLNEHGKQTLREMINHEVVFQLAEENNIEVEDKTINREIARLMTLEDVLTKEEREEKREKWEEEIRYRFYLEQLLTEDIEVSDAELEDYFAEYERQYNFTEMFQLSHIVVNSESQAQLALEALEEGASFQEVSREYSTDEDTRDSGGYLGFYTDTSSFLSDEYFVQVKELKEETYSDPFSVGNSQVIVYLHQNLPEITFTFEEAYEEVRRDVALDKLEQNVDPSLLWEQYEIDWIYED</sequence>
<comment type="catalytic activity">
    <reaction evidence="1">
        <text>[protein]-peptidylproline (omega=180) = [protein]-peptidylproline (omega=0)</text>
        <dbReference type="Rhea" id="RHEA:16237"/>
        <dbReference type="Rhea" id="RHEA-COMP:10747"/>
        <dbReference type="Rhea" id="RHEA-COMP:10748"/>
        <dbReference type="ChEBI" id="CHEBI:83833"/>
        <dbReference type="ChEBI" id="CHEBI:83834"/>
        <dbReference type="EC" id="5.2.1.8"/>
    </reaction>
</comment>
<evidence type="ECO:0000256" key="6">
    <source>
        <dbReference type="PROSITE-ProRule" id="PRU00278"/>
    </source>
</evidence>
<evidence type="ECO:0000259" key="8">
    <source>
        <dbReference type="PROSITE" id="PS50198"/>
    </source>
</evidence>
<evidence type="ECO:0000256" key="3">
    <source>
        <dbReference type="ARBA" id="ARBA00022729"/>
    </source>
</evidence>
<organism evidence="9 10">
    <name type="scientific">Saliterribacillus persicus</name>
    <dbReference type="NCBI Taxonomy" id="930114"/>
    <lineage>
        <taxon>Bacteria</taxon>
        <taxon>Bacillati</taxon>
        <taxon>Bacillota</taxon>
        <taxon>Bacilli</taxon>
        <taxon>Bacillales</taxon>
        <taxon>Bacillaceae</taxon>
        <taxon>Saliterribacillus</taxon>
    </lineage>
</organism>
<keyword evidence="7" id="KW-1133">Transmembrane helix</keyword>
<evidence type="ECO:0000313" key="10">
    <source>
        <dbReference type="Proteomes" id="UP000252585"/>
    </source>
</evidence>
<evidence type="ECO:0000256" key="4">
    <source>
        <dbReference type="ARBA" id="ARBA00023110"/>
    </source>
</evidence>
<dbReference type="Pfam" id="PF13145">
    <property type="entry name" value="Rotamase_2"/>
    <property type="match status" value="1"/>
</dbReference>
<dbReference type="InterPro" id="IPR050245">
    <property type="entry name" value="PrsA_foldase"/>
</dbReference>
<dbReference type="PANTHER" id="PTHR47245:SF1">
    <property type="entry name" value="FOLDASE PROTEIN PRSA"/>
    <property type="match status" value="1"/>
</dbReference>
<keyword evidence="10" id="KW-1185">Reference proteome</keyword>
<dbReference type="InterPro" id="IPR000297">
    <property type="entry name" value="PPIase_PpiC"/>
</dbReference>
<comment type="caution">
    <text evidence="9">The sequence shown here is derived from an EMBL/GenBank/DDBJ whole genome shotgun (WGS) entry which is preliminary data.</text>
</comment>
<dbReference type="GO" id="GO:0003755">
    <property type="term" value="F:peptidyl-prolyl cis-trans isomerase activity"/>
    <property type="evidence" value="ECO:0007669"/>
    <property type="project" value="UniProtKB-KW"/>
</dbReference>
<dbReference type="SUPFAM" id="SSF109998">
    <property type="entry name" value="Triger factor/SurA peptide-binding domain-like"/>
    <property type="match status" value="1"/>
</dbReference>
<evidence type="ECO:0000313" key="9">
    <source>
        <dbReference type="EMBL" id="RCW63027.1"/>
    </source>
</evidence>
<dbReference type="PANTHER" id="PTHR47245">
    <property type="entry name" value="PEPTIDYLPROLYL ISOMERASE"/>
    <property type="match status" value="1"/>
</dbReference>
<dbReference type="RefSeq" id="WP_114354344.1">
    <property type="nucleotide sequence ID" value="NZ_QPJJ01000020.1"/>
</dbReference>
<feature type="transmembrane region" description="Helical" evidence="7">
    <location>
        <begin position="6"/>
        <end position="25"/>
    </location>
</feature>
<dbReference type="Proteomes" id="UP000252585">
    <property type="component" value="Unassembled WGS sequence"/>
</dbReference>
<name>A0A368X9A3_9BACI</name>
<dbReference type="EMBL" id="QPJJ01000020">
    <property type="protein sequence ID" value="RCW63027.1"/>
    <property type="molecule type" value="Genomic_DNA"/>
</dbReference>
<evidence type="ECO:0000256" key="2">
    <source>
        <dbReference type="ARBA" id="ARBA00013194"/>
    </source>
</evidence>
<dbReference type="InterPro" id="IPR027304">
    <property type="entry name" value="Trigger_fact/SurA_dom_sf"/>
</dbReference>
<dbReference type="EC" id="5.2.1.8" evidence="2"/>
<protein>
    <recommendedName>
        <fullName evidence="2">peptidylprolyl isomerase</fullName>
        <ecNumber evidence="2">5.2.1.8</ecNumber>
    </recommendedName>
</protein>
<keyword evidence="7" id="KW-0472">Membrane</keyword>
<reference evidence="9 10" key="1">
    <citation type="submission" date="2018-07" db="EMBL/GenBank/DDBJ databases">
        <title>Genomic Encyclopedia of Type Strains, Phase IV (KMG-IV): sequencing the most valuable type-strain genomes for metagenomic binning, comparative biology and taxonomic classification.</title>
        <authorList>
            <person name="Goeker M."/>
        </authorList>
    </citation>
    <scope>NUCLEOTIDE SEQUENCE [LARGE SCALE GENOMIC DNA]</scope>
    <source>
        <strain evidence="9 10">DSM 27696</strain>
    </source>
</reference>
<dbReference type="PROSITE" id="PS50198">
    <property type="entry name" value="PPIC_PPIASE_2"/>
    <property type="match status" value="1"/>
</dbReference>
<dbReference type="OrthoDB" id="2677468at2"/>
<dbReference type="Gene3D" id="3.10.50.40">
    <property type="match status" value="1"/>
</dbReference>
<gene>
    <name evidence="9" type="ORF">DFR57_1207</name>
</gene>